<evidence type="ECO:0000313" key="2">
    <source>
        <dbReference type="EnsemblPlants" id="AUR62017195-RA:cds"/>
    </source>
</evidence>
<protein>
    <recommendedName>
        <fullName evidence="1">Neprosin PEP catalytic domain-containing protein</fullName>
    </recommendedName>
</protein>
<feature type="domain" description="Neprosin PEP catalytic" evidence="1">
    <location>
        <begin position="1"/>
        <end position="218"/>
    </location>
</feature>
<organism evidence="2 3">
    <name type="scientific">Chenopodium quinoa</name>
    <name type="common">Quinoa</name>
    <dbReference type="NCBI Taxonomy" id="63459"/>
    <lineage>
        <taxon>Eukaryota</taxon>
        <taxon>Viridiplantae</taxon>
        <taxon>Streptophyta</taxon>
        <taxon>Embryophyta</taxon>
        <taxon>Tracheophyta</taxon>
        <taxon>Spermatophyta</taxon>
        <taxon>Magnoliopsida</taxon>
        <taxon>eudicotyledons</taxon>
        <taxon>Gunneridae</taxon>
        <taxon>Pentapetalae</taxon>
        <taxon>Caryophyllales</taxon>
        <taxon>Chenopodiaceae</taxon>
        <taxon>Chenopodioideae</taxon>
        <taxon>Atripliceae</taxon>
        <taxon>Chenopodium</taxon>
    </lineage>
</organism>
<reference evidence="2" key="2">
    <citation type="submission" date="2021-03" db="UniProtKB">
        <authorList>
            <consortium name="EnsemblPlants"/>
        </authorList>
    </citation>
    <scope>IDENTIFICATION</scope>
</reference>
<evidence type="ECO:0000259" key="1">
    <source>
        <dbReference type="PROSITE" id="PS52045"/>
    </source>
</evidence>
<dbReference type="InterPro" id="IPR004314">
    <property type="entry name" value="Neprosin"/>
</dbReference>
<accession>A0A803LQG6</accession>
<dbReference type="PROSITE" id="PS52045">
    <property type="entry name" value="NEPROSIN_PEP_CD"/>
    <property type="match status" value="1"/>
</dbReference>
<name>A0A803LQG6_CHEQI</name>
<reference evidence="2" key="1">
    <citation type="journal article" date="2017" name="Nature">
        <title>The genome of Chenopodium quinoa.</title>
        <authorList>
            <person name="Jarvis D.E."/>
            <person name="Ho Y.S."/>
            <person name="Lightfoot D.J."/>
            <person name="Schmoeckel S.M."/>
            <person name="Li B."/>
            <person name="Borm T.J.A."/>
            <person name="Ohyanagi H."/>
            <person name="Mineta K."/>
            <person name="Michell C.T."/>
            <person name="Saber N."/>
            <person name="Kharbatia N.M."/>
            <person name="Rupper R.R."/>
            <person name="Sharp A.R."/>
            <person name="Dally N."/>
            <person name="Boughton B.A."/>
            <person name="Woo Y.H."/>
            <person name="Gao G."/>
            <person name="Schijlen E.G.W.M."/>
            <person name="Guo X."/>
            <person name="Momin A.A."/>
            <person name="Negrao S."/>
            <person name="Al-Babili S."/>
            <person name="Gehring C."/>
            <person name="Roessner U."/>
            <person name="Jung C."/>
            <person name="Murphy K."/>
            <person name="Arold S.T."/>
            <person name="Gojobori T."/>
            <person name="van der Linden C.G."/>
            <person name="van Loo E.N."/>
            <person name="Jellen E.N."/>
            <person name="Maughan P.J."/>
            <person name="Tester M."/>
        </authorList>
    </citation>
    <scope>NUCLEOTIDE SEQUENCE [LARGE SCALE GENOMIC DNA]</scope>
    <source>
        <strain evidence="2">cv. PI 614886</strain>
    </source>
</reference>
<dbReference type="InterPro" id="IPR053168">
    <property type="entry name" value="Glutamic_endopeptidase"/>
</dbReference>
<dbReference type="Proteomes" id="UP000596660">
    <property type="component" value="Unplaced"/>
</dbReference>
<dbReference type="PANTHER" id="PTHR31589:SF235">
    <property type="entry name" value="PROTEIN, PUTATIVE (DUF239)-RELATED"/>
    <property type="match status" value="1"/>
</dbReference>
<dbReference type="Gene3D" id="3.90.1320.10">
    <property type="entry name" value="Outer-capsid protein sigma 3, large lobe"/>
    <property type="match status" value="1"/>
</dbReference>
<dbReference type="Gramene" id="AUR62017195-RA">
    <property type="protein sequence ID" value="AUR62017195-RA:cds"/>
    <property type="gene ID" value="AUR62017195"/>
</dbReference>
<dbReference type="OMA" id="WHRNEPR"/>
<evidence type="ECO:0000313" key="3">
    <source>
        <dbReference type="Proteomes" id="UP000596660"/>
    </source>
</evidence>
<dbReference type="Pfam" id="PF03080">
    <property type="entry name" value="Neprosin"/>
    <property type="match status" value="1"/>
</dbReference>
<dbReference type="EnsemblPlants" id="AUR62017195-RA">
    <property type="protein sequence ID" value="AUR62017195-RA:cds"/>
    <property type="gene ID" value="AUR62017195"/>
</dbReference>
<sequence length="219" mass="23739">MQIATVVASTNSIGVSGHINVWSPVVLENQLSDTSVFVASYDGALSNAIQAGWMVNSDLKQNSSRFYAYWTKDTGKTTGCYNALCPGFVQVSQRITLGQDQDTKNWWLSFGTEGVGYFPKELFSTLTEGATRVGWGGEVNSPTTAVTPAMGSGHFPEEGYAKACLISKMRVIGPQFFLNGTDLKQIMTKPNCYRAKYGGDVGGDYENHMFVGRPGNCVP</sequence>
<proteinExistence type="predicted"/>
<dbReference type="PANTHER" id="PTHR31589">
    <property type="entry name" value="PROTEIN, PUTATIVE (DUF239)-RELATED-RELATED"/>
    <property type="match status" value="1"/>
</dbReference>
<keyword evidence="3" id="KW-1185">Reference proteome</keyword>
<dbReference type="AlphaFoldDB" id="A0A803LQG6"/>